<dbReference type="OrthoDB" id="341898at2759"/>
<evidence type="ECO:0000313" key="3">
    <source>
        <dbReference type="EMBL" id="KAF4078940.1"/>
    </source>
</evidence>
<comment type="caution">
    <text evidence="3">The sequence shown here is derived from an EMBL/GenBank/DDBJ whole genome shotgun (WGS) entry which is preliminary data.</text>
</comment>
<feature type="compositionally biased region" description="Acidic residues" evidence="2">
    <location>
        <begin position="391"/>
        <end position="405"/>
    </location>
</feature>
<dbReference type="GO" id="GO:0019888">
    <property type="term" value="F:protein phosphatase regulator activity"/>
    <property type="evidence" value="ECO:0007669"/>
    <property type="project" value="InterPro"/>
</dbReference>
<evidence type="ECO:0000256" key="1">
    <source>
        <dbReference type="ARBA" id="ARBA00009207"/>
    </source>
</evidence>
<dbReference type="GO" id="GO:0005634">
    <property type="term" value="C:nucleus"/>
    <property type="evidence" value="ECO:0007669"/>
    <property type="project" value="TreeGrafter"/>
</dbReference>
<dbReference type="AlphaFoldDB" id="A0A7J6A830"/>
<feature type="region of interest" description="Disordered" evidence="2">
    <location>
        <begin position="162"/>
        <end position="405"/>
    </location>
</feature>
<protein>
    <recommendedName>
        <fullName evidence="5">Serine/threonine-protein phosphatase 4 regulatory subunit 2</fullName>
    </recommendedName>
</protein>
<dbReference type="Proteomes" id="UP000593565">
    <property type="component" value="Unassembled WGS sequence"/>
</dbReference>
<accession>A0A7J6A830</accession>
<dbReference type="PANTHER" id="PTHR16487:SF4">
    <property type="entry name" value="SERINE_THREONINE-PROTEIN PHOSPHATASE 4 REGULATORY SUBUNIT 2-B"/>
    <property type="match status" value="1"/>
</dbReference>
<dbReference type="PANTHER" id="PTHR16487">
    <property type="entry name" value="PPP4R2-RELATED PROTEIN"/>
    <property type="match status" value="1"/>
</dbReference>
<dbReference type="GO" id="GO:0030289">
    <property type="term" value="C:protein phosphatase 4 complex"/>
    <property type="evidence" value="ECO:0007669"/>
    <property type="project" value="InterPro"/>
</dbReference>
<evidence type="ECO:0000313" key="4">
    <source>
        <dbReference type="Proteomes" id="UP000593565"/>
    </source>
</evidence>
<feature type="compositionally biased region" description="Polar residues" evidence="2">
    <location>
        <begin position="376"/>
        <end position="385"/>
    </location>
</feature>
<dbReference type="InterPro" id="IPR015267">
    <property type="entry name" value="PPP4R2"/>
</dbReference>
<organism evidence="3 4">
    <name type="scientific">Ameiurus melas</name>
    <name type="common">Black bullhead</name>
    <name type="synonym">Silurus melas</name>
    <dbReference type="NCBI Taxonomy" id="219545"/>
    <lineage>
        <taxon>Eukaryota</taxon>
        <taxon>Metazoa</taxon>
        <taxon>Chordata</taxon>
        <taxon>Craniata</taxon>
        <taxon>Vertebrata</taxon>
        <taxon>Euteleostomi</taxon>
        <taxon>Actinopterygii</taxon>
        <taxon>Neopterygii</taxon>
        <taxon>Teleostei</taxon>
        <taxon>Ostariophysi</taxon>
        <taxon>Siluriformes</taxon>
        <taxon>Ictaluridae</taxon>
        <taxon>Ameiurus</taxon>
    </lineage>
</organism>
<sequence length="405" mass="44438">MEIDTLLEALKDFEKKGKKEVSPVLDQFLCHVSKTGETMVSWLQFKSYFLFKLEKVMEDFRASAPEQRGPANPNVESIPFEEMKERILKIVNGYNGIPFTIQRLCELLTDPKRNYTGTEKFLRGVEKNVMVVSCVYPTSEKNGCSGINRMNGVMLPGTTSIFTERKVNGPGTPRPMNRLKISPSSSLATNGLLDSTENKDSNTPGHSKSVGDVPASGLGSPLNSCIKNKHAEEEENSEEEQLEVKRLKFSEEDDEDEDEDTEGESDDRSVQSEGVSDVSENADSPTSMTQENQGHEEEREDASSTASCEDQEPSSTQSDCAEREVPSGSTQEPIDMDQSEQTAPASSPERQEVEEESSEPDSSSSSNELAASSDSTPSGADSPTEGSVELGELDLENTEEPMEQD</sequence>
<proteinExistence type="inferred from homology"/>
<dbReference type="EMBL" id="JAAGNN010000016">
    <property type="protein sequence ID" value="KAF4078940.1"/>
    <property type="molecule type" value="Genomic_DNA"/>
</dbReference>
<evidence type="ECO:0008006" key="5">
    <source>
        <dbReference type="Google" id="ProtNLM"/>
    </source>
</evidence>
<feature type="compositionally biased region" description="Polar residues" evidence="2">
    <location>
        <begin position="271"/>
        <end position="292"/>
    </location>
</feature>
<feature type="compositionally biased region" description="Polar residues" evidence="2">
    <location>
        <begin position="182"/>
        <end position="206"/>
    </location>
</feature>
<dbReference type="Pfam" id="PF09184">
    <property type="entry name" value="PPP4R2"/>
    <property type="match status" value="1"/>
</dbReference>
<feature type="compositionally biased region" description="Acidic residues" evidence="2">
    <location>
        <begin position="251"/>
        <end position="265"/>
    </location>
</feature>
<feature type="compositionally biased region" description="Polar residues" evidence="2">
    <location>
        <begin position="303"/>
        <end position="319"/>
    </location>
</feature>
<gene>
    <name evidence="3" type="ORF">AMELA_G00187390</name>
</gene>
<comment type="similarity">
    <text evidence="1">Belongs to the PPP4R2 family.</text>
</comment>
<dbReference type="GO" id="GO:0005737">
    <property type="term" value="C:cytoplasm"/>
    <property type="evidence" value="ECO:0007669"/>
    <property type="project" value="TreeGrafter"/>
</dbReference>
<keyword evidence="4" id="KW-1185">Reference proteome</keyword>
<name>A0A7J6A830_AMEME</name>
<reference evidence="3 4" key="1">
    <citation type="submission" date="2020-02" db="EMBL/GenBank/DDBJ databases">
        <title>A chromosome-scale genome assembly of the black bullhead catfish (Ameiurus melas).</title>
        <authorList>
            <person name="Wen M."/>
            <person name="Zham M."/>
            <person name="Cabau C."/>
            <person name="Klopp C."/>
            <person name="Donnadieu C."/>
            <person name="Roques C."/>
            <person name="Bouchez O."/>
            <person name="Lampietro C."/>
            <person name="Jouanno E."/>
            <person name="Herpin A."/>
            <person name="Louis A."/>
            <person name="Berthelot C."/>
            <person name="Parey E."/>
            <person name="Roest-Crollius H."/>
            <person name="Braasch I."/>
            <person name="Postlethwait J."/>
            <person name="Robinson-Rechavi M."/>
            <person name="Echchiki A."/>
            <person name="Begum T."/>
            <person name="Montfort J."/>
            <person name="Schartl M."/>
            <person name="Bobe J."/>
            <person name="Guiguen Y."/>
        </authorList>
    </citation>
    <scope>NUCLEOTIDE SEQUENCE [LARGE SCALE GENOMIC DNA]</scope>
    <source>
        <strain evidence="3">M_S1</strain>
        <tissue evidence="3">Blood</tissue>
    </source>
</reference>
<evidence type="ECO:0000256" key="2">
    <source>
        <dbReference type="SAM" id="MobiDB-lite"/>
    </source>
</evidence>
<feature type="compositionally biased region" description="Low complexity" evidence="2">
    <location>
        <begin position="360"/>
        <end position="375"/>
    </location>
</feature>